<feature type="compositionally biased region" description="Basic residues" evidence="1">
    <location>
        <begin position="223"/>
        <end position="234"/>
    </location>
</feature>
<name>A0ABQ9G1N0_9NEOP</name>
<evidence type="ECO:0000313" key="3">
    <source>
        <dbReference type="Proteomes" id="UP001159363"/>
    </source>
</evidence>
<reference evidence="2 3" key="1">
    <citation type="submission" date="2023-02" db="EMBL/GenBank/DDBJ databases">
        <title>LHISI_Scaffold_Assembly.</title>
        <authorList>
            <person name="Stuart O.P."/>
            <person name="Cleave R."/>
            <person name="Magrath M.J.L."/>
            <person name="Mikheyev A.S."/>
        </authorList>
    </citation>
    <scope>NUCLEOTIDE SEQUENCE [LARGE SCALE GENOMIC DNA]</scope>
    <source>
        <strain evidence="2">Daus_M_001</strain>
        <tissue evidence="2">Leg muscle</tissue>
    </source>
</reference>
<feature type="compositionally biased region" description="Basic residues" evidence="1">
    <location>
        <begin position="288"/>
        <end position="305"/>
    </location>
</feature>
<sequence>MGQSQNARAGYTGDLLENPLTSGIVGHDSCLRKSGTLLKICLYAHCVVKRVQALSRVCLILDLHYLRASRGNVDLGQGGATVRDGCSAEPMSVQRNTSHARCWRKLGHLPSPNWLRRRANNAKQPLIQRSPAGVTGWQNVVAPFANQRLVTCPPAGSPANKGTFRSTKWPIRRKGPIPRAPLRGWVIPRRINPFIPIVDESLRVAKEGVEGGRRRGKGETHHVCGRRRGGRRRGVSPPPPRCRRFAAVHRIAAASTRYTGRSITAGPRGVAVGLEARTPLTSPSAARTHTHTTPHTHASRRQRKIPRTCSLVLFLSPLSTRVADATRTKKKISPPGGRGSPQPEDDLGRVRRPTSGAECRVAVILPPRSPKTSGLTPPRETRGDEAALGLSFSP</sequence>
<keyword evidence="3" id="KW-1185">Reference proteome</keyword>
<feature type="region of interest" description="Disordered" evidence="1">
    <location>
        <begin position="279"/>
        <end position="305"/>
    </location>
</feature>
<proteinExistence type="predicted"/>
<feature type="region of interest" description="Disordered" evidence="1">
    <location>
        <begin position="325"/>
        <end position="394"/>
    </location>
</feature>
<protein>
    <submittedName>
        <fullName evidence="2">Uncharacterized protein</fullName>
    </submittedName>
</protein>
<dbReference type="EMBL" id="JARBHB010000016">
    <property type="protein sequence ID" value="KAJ8866375.1"/>
    <property type="molecule type" value="Genomic_DNA"/>
</dbReference>
<feature type="region of interest" description="Disordered" evidence="1">
    <location>
        <begin position="209"/>
        <end position="241"/>
    </location>
</feature>
<evidence type="ECO:0000313" key="2">
    <source>
        <dbReference type="EMBL" id="KAJ8866375.1"/>
    </source>
</evidence>
<accession>A0ABQ9G1N0</accession>
<gene>
    <name evidence="2" type="ORF">PR048_032218</name>
</gene>
<dbReference type="Proteomes" id="UP001159363">
    <property type="component" value="Chromosome 15"/>
</dbReference>
<comment type="caution">
    <text evidence="2">The sequence shown here is derived from an EMBL/GenBank/DDBJ whole genome shotgun (WGS) entry which is preliminary data.</text>
</comment>
<evidence type="ECO:0000256" key="1">
    <source>
        <dbReference type="SAM" id="MobiDB-lite"/>
    </source>
</evidence>
<feature type="compositionally biased region" description="Basic and acidic residues" evidence="1">
    <location>
        <begin position="209"/>
        <end position="222"/>
    </location>
</feature>
<organism evidence="2 3">
    <name type="scientific">Dryococelus australis</name>
    <dbReference type="NCBI Taxonomy" id="614101"/>
    <lineage>
        <taxon>Eukaryota</taxon>
        <taxon>Metazoa</taxon>
        <taxon>Ecdysozoa</taxon>
        <taxon>Arthropoda</taxon>
        <taxon>Hexapoda</taxon>
        <taxon>Insecta</taxon>
        <taxon>Pterygota</taxon>
        <taxon>Neoptera</taxon>
        <taxon>Polyneoptera</taxon>
        <taxon>Phasmatodea</taxon>
        <taxon>Verophasmatodea</taxon>
        <taxon>Anareolatae</taxon>
        <taxon>Phasmatidae</taxon>
        <taxon>Eurycanthinae</taxon>
        <taxon>Dryococelus</taxon>
    </lineage>
</organism>